<evidence type="ECO:0000313" key="7">
    <source>
        <dbReference type="Proteomes" id="UP001195483"/>
    </source>
</evidence>
<comment type="caution">
    <text evidence="6">The sequence shown here is derived from an EMBL/GenBank/DDBJ whole genome shotgun (WGS) entry which is preliminary data.</text>
</comment>
<dbReference type="GO" id="GO:0004100">
    <property type="term" value="F:chitin synthase activity"/>
    <property type="evidence" value="ECO:0007669"/>
    <property type="project" value="InterPro"/>
</dbReference>
<sequence>MAGVMTLVYALVMMVVVVGLILQLISEGICSPTAIFMIFLVSVFVISAILHPQEFYCILHGALYFLAVPSMSMLLMMYSICNLHIVSWGTRESATAVPVNNAKQAKKTSTSKIQSILNRLSNNHDEHDSDYGFSFGNLFKCLCCPRPRADSNEKKFEMVLQKLETIEKAVASGDEMEDEPANVPENKTMKDEETSVNCDIFLDKESSISNSDLPTEDNDNPVFKTTIDPNDEELSPYWIQDSDVGKGRIRFISNEEKTFWRDLIDKYLFPLENNEAQKKQMQQNLIELRNKMSLMFFMINGLFIVIIFTLQYTNGIYQGHGVSIPFPCKTRNKKLLTIEPLSFAFMAVFGLALVIQFISMFFHRLGTFLHIVASTEVNCMKPNQGEITAMDIASKVQLVREMQSFEDDDDTRSVSTVTSDFDEDSSLTQDDSPKMKKRKTVIRITKRKRKPVEERGTLGTKFMKSFMELANDLRNEQRPSESSDKSKKERDSDKKRSRKAMRALGSIQQEKDIVLSKADAIEVKWRKLAARARGEDTHNHSKVDSWLSLVKDVIHQSRTSLNVIGEEEKGSSLPRKRGGASRSNSIEFQTEDLHNLRHLPQRSSYAGVSSLNIISDEDEPTSERPIALSAITNIVEGPGATDDLHTYETVVMEPRPRRDRIVSDENNPEARSIESDSDLSDSPVTSMKENKHVELRETNTSSFVRFAQPTTVTNL</sequence>
<dbReference type="AlphaFoldDB" id="A0AAE0SCY6"/>
<evidence type="ECO:0008006" key="8">
    <source>
        <dbReference type="Google" id="ProtNLM"/>
    </source>
</evidence>
<dbReference type="EMBL" id="JAEAOA010001293">
    <property type="protein sequence ID" value="KAK3589760.1"/>
    <property type="molecule type" value="Genomic_DNA"/>
</dbReference>
<name>A0AAE0SCY6_9BIVA</name>
<feature type="region of interest" description="Disordered" evidence="4">
    <location>
        <begin position="471"/>
        <end position="503"/>
    </location>
</feature>
<feature type="transmembrane region" description="Helical" evidence="5">
    <location>
        <begin position="6"/>
        <end position="25"/>
    </location>
</feature>
<dbReference type="InterPro" id="IPR004835">
    <property type="entry name" value="Chitin_synth"/>
</dbReference>
<dbReference type="GO" id="GO:0006031">
    <property type="term" value="P:chitin biosynthetic process"/>
    <property type="evidence" value="ECO:0007669"/>
    <property type="project" value="TreeGrafter"/>
</dbReference>
<dbReference type="GO" id="GO:0071944">
    <property type="term" value="C:cell periphery"/>
    <property type="evidence" value="ECO:0007669"/>
    <property type="project" value="TreeGrafter"/>
</dbReference>
<accession>A0AAE0SCY6</accession>
<feature type="transmembrane region" description="Helical" evidence="5">
    <location>
        <begin position="32"/>
        <end position="50"/>
    </location>
</feature>
<evidence type="ECO:0000256" key="1">
    <source>
        <dbReference type="ARBA" id="ARBA00004141"/>
    </source>
</evidence>
<feature type="compositionally biased region" description="Polar residues" evidence="4">
    <location>
        <begin position="698"/>
        <end position="715"/>
    </location>
</feature>
<dbReference type="PANTHER" id="PTHR22914">
    <property type="entry name" value="CHITIN SYNTHASE"/>
    <property type="match status" value="1"/>
</dbReference>
<feature type="compositionally biased region" description="Basic and acidic residues" evidence="4">
    <location>
        <begin position="688"/>
        <end position="697"/>
    </location>
</feature>
<feature type="transmembrane region" description="Helical" evidence="5">
    <location>
        <begin position="62"/>
        <end position="81"/>
    </location>
</feature>
<feature type="region of interest" description="Disordered" evidence="4">
    <location>
        <begin position="404"/>
        <end position="440"/>
    </location>
</feature>
<evidence type="ECO:0000256" key="3">
    <source>
        <dbReference type="ARBA" id="ARBA00023136"/>
    </source>
</evidence>
<dbReference type="PANTHER" id="PTHR22914:SF42">
    <property type="entry name" value="CHITIN SYNTHASE"/>
    <property type="match status" value="1"/>
</dbReference>
<comment type="subcellular location">
    <subcellularLocation>
        <location evidence="1">Membrane</location>
        <topology evidence="1">Multi-pass membrane protein</topology>
    </subcellularLocation>
</comment>
<evidence type="ECO:0000313" key="6">
    <source>
        <dbReference type="EMBL" id="KAK3589760.1"/>
    </source>
</evidence>
<organism evidence="6 7">
    <name type="scientific">Potamilus streckersoni</name>
    <dbReference type="NCBI Taxonomy" id="2493646"/>
    <lineage>
        <taxon>Eukaryota</taxon>
        <taxon>Metazoa</taxon>
        <taxon>Spiralia</taxon>
        <taxon>Lophotrochozoa</taxon>
        <taxon>Mollusca</taxon>
        <taxon>Bivalvia</taxon>
        <taxon>Autobranchia</taxon>
        <taxon>Heteroconchia</taxon>
        <taxon>Palaeoheterodonta</taxon>
        <taxon>Unionida</taxon>
        <taxon>Unionoidea</taxon>
        <taxon>Unionidae</taxon>
        <taxon>Ambleminae</taxon>
        <taxon>Lampsilini</taxon>
        <taxon>Potamilus</taxon>
    </lineage>
</organism>
<reference evidence="6" key="3">
    <citation type="submission" date="2023-05" db="EMBL/GenBank/DDBJ databases">
        <authorList>
            <person name="Smith C.H."/>
        </authorList>
    </citation>
    <scope>NUCLEOTIDE SEQUENCE</scope>
    <source>
        <strain evidence="6">CHS0354</strain>
        <tissue evidence="6">Mantle</tissue>
    </source>
</reference>
<evidence type="ECO:0000256" key="5">
    <source>
        <dbReference type="SAM" id="Phobius"/>
    </source>
</evidence>
<feature type="compositionally biased region" description="Basic and acidic residues" evidence="4">
    <location>
        <begin position="471"/>
        <end position="494"/>
    </location>
</feature>
<feature type="region of interest" description="Disordered" evidence="4">
    <location>
        <begin position="655"/>
        <end position="715"/>
    </location>
</feature>
<keyword evidence="5" id="KW-1133">Transmembrane helix</keyword>
<keyword evidence="2 5" id="KW-0812">Transmembrane</keyword>
<feature type="region of interest" description="Disordered" evidence="4">
    <location>
        <begin position="561"/>
        <end position="583"/>
    </location>
</feature>
<evidence type="ECO:0000256" key="4">
    <source>
        <dbReference type="SAM" id="MobiDB-lite"/>
    </source>
</evidence>
<reference evidence="6" key="2">
    <citation type="journal article" date="2021" name="Genome Biol. Evol.">
        <title>Developing a high-quality reference genome for a parasitic bivalve with doubly uniparental inheritance (Bivalvia: Unionida).</title>
        <authorList>
            <person name="Smith C.H."/>
        </authorList>
    </citation>
    <scope>NUCLEOTIDE SEQUENCE</scope>
    <source>
        <strain evidence="6">CHS0354</strain>
        <tissue evidence="6">Mantle</tissue>
    </source>
</reference>
<evidence type="ECO:0000256" key="2">
    <source>
        <dbReference type="ARBA" id="ARBA00022692"/>
    </source>
</evidence>
<feature type="transmembrane region" description="Helical" evidence="5">
    <location>
        <begin position="341"/>
        <end position="362"/>
    </location>
</feature>
<keyword evidence="7" id="KW-1185">Reference proteome</keyword>
<reference evidence="6" key="1">
    <citation type="journal article" date="2021" name="Genome Biol. Evol.">
        <title>A High-Quality Reference Genome for a Parasitic Bivalve with Doubly Uniparental Inheritance (Bivalvia: Unionida).</title>
        <authorList>
            <person name="Smith C.H."/>
        </authorList>
    </citation>
    <scope>NUCLEOTIDE SEQUENCE</scope>
    <source>
        <strain evidence="6">CHS0354</strain>
    </source>
</reference>
<dbReference type="Proteomes" id="UP001195483">
    <property type="component" value="Unassembled WGS sequence"/>
</dbReference>
<gene>
    <name evidence="6" type="ORF">CHS0354_021088</name>
</gene>
<dbReference type="GO" id="GO:0016020">
    <property type="term" value="C:membrane"/>
    <property type="evidence" value="ECO:0007669"/>
    <property type="project" value="UniProtKB-SubCell"/>
</dbReference>
<feature type="transmembrane region" description="Helical" evidence="5">
    <location>
        <begin position="294"/>
        <end position="313"/>
    </location>
</feature>
<protein>
    <recommendedName>
        <fullName evidence="8">Chitin synthase 1</fullName>
    </recommendedName>
</protein>
<keyword evidence="3 5" id="KW-0472">Membrane</keyword>
<proteinExistence type="predicted"/>